<organism evidence="3 4">
    <name type="scientific">Duganella fentianensis</name>
    <dbReference type="NCBI Taxonomy" id="2692177"/>
    <lineage>
        <taxon>Bacteria</taxon>
        <taxon>Pseudomonadati</taxon>
        <taxon>Pseudomonadota</taxon>
        <taxon>Betaproteobacteria</taxon>
        <taxon>Burkholderiales</taxon>
        <taxon>Oxalobacteraceae</taxon>
        <taxon>Telluria group</taxon>
        <taxon>Duganella</taxon>
    </lineage>
</organism>
<dbReference type="Proteomes" id="UP000444316">
    <property type="component" value="Unassembled WGS sequence"/>
</dbReference>
<dbReference type="InterPro" id="IPR053188">
    <property type="entry name" value="FkbM_Methyltransferase"/>
</dbReference>
<comment type="caution">
    <text evidence="3">The sequence shown here is derived from an EMBL/GenBank/DDBJ whole genome shotgun (WGS) entry which is preliminary data.</text>
</comment>
<dbReference type="SUPFAM" id="SSF53335">
    <property type="entry name" value="S-adenosyl-L-methionine-dependent methyltransferases"/>
    <property type="match status" value="1"/>
</dbReference>
<gene>
    <name evidence="3" type="ORF">GTP23_02795</name>
</gene>
<dbReference type="EMBL" id="WWCL01000001">
    <property type="protein sequence ID" value="MYN43994.1"/>
    <property type="molecule type" value="Genomic_DNA"/>
</dbReference>
<accession>A0A845HRB7</accession>
<keyword evidence="3" id="KW-0489">Methyltransferase</keyword>
<evidence type="ECO:0000313" key="4">
    <source>
        <dbReference type="Proteomes" id="UP000444316"/>
    </source>
</evidence>
<sequence>MSFLSYAQNYEDVLLWRALKHVPNGFYIDVGANDPELHSVTKAFYDQGWSGINIEPMPSYGAAFREQRPRDINLNVAAGASSGSITLFDVPDVNGWASTDAEVAANHRAHGHAVVEHTVPLLTLTEICRQHVSGPVHFLKVDVEGFEADVLRGMDFSLCRPWIVVVEAIMPNSRDSNHLQWEHLVTGHQYRFAWFDGLNRYYVADEHAELAEQLQVQPNVFDDYLTHHLDKAWQRGKALDRQLKDTWELSVKADQRASQLEQTLADTTARLEERAQQLTLQALQLQADLRQAEASVRQLESNLHQTAAWGKDLEQRLLAVYASSSWRITAPLRFIMRRGDNSLPKLAKRAVRGAIRRTVRWLTTREALRRALLPIIVRSPFLSRIVSRSLHVIKQGGGPAAGAADVPHLQRELPLSARKVLDDLRRAQHKGQH</sequence>
<evidence type="ECO:0000256" key="1">
    <source>
        <dbReference type="SAM" id="Coils"/>
    </source>
</evidence>
<dbReference type="Pfam" id="PF05050">
    <property type="entry name" value="Methyltransf_21"/>
    <property type="match status" value="1"/>
</dbReference>
<feature type="coiled-coil region" evidence="1">
    <location>
        <begin position="257"/>
        <end position="302"/>
    </location>
</feature>
<dbReference type="PANTHER" id="PTHR36973">
    <property type="entry name" value="SLL1456 PROTEIN-RELATED"/>
    <property type="match status" value="1"/>
</dbReference>
<dbReference type="InterPro" id="IPR006342">
    <property type="entry name" value="FkbM_mtfrase"/>
</dbReference>
<dbReference type="GO" id="GO:0032259">
    <property type="term" value="P:methylation"/>
    <property type="evidence" value="ECO:0007669"/>
    <property type="project" value="UniProtKB-KW"/>
</dbReference>
<dbReference type="Gene3D" id="3.40.50.150">
    <property type="entry name" value="Vaccinia Virus protein VP39"/>
    <property type="match status" value="1"/>
</dbReference>
<keyword evidence="1" id="KW-0175">Coiled coil</keyword>
<dbReference type="NCBIfam" id="TIGR01444">
    <property type="entry name" value="fkbM_fam"/>
    <property type="match status" value="1"/>
</dbReference>
<dbReference type="RefSeq" id="WP_161033761.1">
    <property type="nucleotide sequence ID" value="NZ_WWCL01000001.1"/>
</dbReference>
<reference evidence="3" key="1">
    <citation type="submission" date="2019-12" db="EMBL/GenBank/DDBJ databases">
        <title>Novel species isolated from a subtropical stream in China.</title>
        <authorList>
            <person name="Lu H."/>
        </authorList>
    </citation>
    <scope>NUCLEOTIDE SEQUENCE [LARGE SCALE GENOMIC DNA]</scope>
    <source>
        <strain evidence="3">FT93W</strain>
    </source>
</reference>
<proteinExistence type="predicted"/>
<evidence type="ECO:0000313" key="3">
    <source>
        <dbReference type="EMBL" id="MYN43994.1"/>
    </source>
</evidence>
<keyword evidence="3" id="KW-0808">Transferase</keyword>
<dbReference type="AlphaFoldDB" id="A0A845HRB7"/>
<keyword evidence="4" id="KW-1185">Reference proteome</keyword>
<protein>
    <submittedName>
        <fullName evidence="3">FkbM family methyltransferase</fullName>
    </submittedName>
</protein>
<name>A0A845HRB7_9BURK</name>
<dbReference type="InterPro" id="IPR029063">
    <property type="entry name" value="SAM-dependent_MTases_sf"/>
</dbReference>
<feature type="domain" description="Methyltransferase FkbM" evidence="2">
    <location>
        <begin position="29"/>
        <end position="192"/>
    </location>
</feature>
<evidence type="ECO:0000259" key="2">
    <source>
        <dbReference type="Pfam" id="PF05050"/>
    </source>
</evidence>
<dbReference type="PANTHER" id="PTHR36973:SF4">
    <property type="entry name" value="NODULATION PROTEIN"/>
    <property type="match status" value="1"/>
</dbReference>
<dbReference type="GO" id="GO:0008171">
    <property type="term" value="F:O-methyltransferase activity"/>
    <property type="evidence" value="ECO:0007669"/>
    <property type="project" value="TreeGrafter"/>
</dbReference>